<protein>
    <submittedName>
        <fullName evidence="2">DUF1275 domain-containing protein</fullName>
    </submittedName>
</protein>
<dbReference type="InterPro" id="IPR010699">
    <property type="entry name" value="DUF1275"/>
</dbReference>
<accession>A0A6L6QB96</accession>
<dbReference type="PANTHER" id="PTHR37314:SF5">
    <property type="entry name" value="SLR0142 PROTEIN"/>
    <property type="match status" value="1"/>
</dbReference>
<keyword evidence="1" id="KW-1133">Transmembrane helix</keyword>
<evidence type="ECO:0000313" key="2">
    <source>
        <dbReference type="EMBL" id="MTW09465.1"/>
    </source>
</evidence>
<feature type="transmembrane region" description="Helical" evidence="1">
    <location>
        <begin position="155"/>
        <end position="176"/>
    </location>
</feature>
<organism evidence="2 3">
    <name type="scientific">Massilia eburnea</name>
    <dbReference type="NCBI Taxonomy" id="1776165"/>
    <lineage>
        <taxon>Bacteria</taxon>
        <taxon>Pseudomonadati</taxon>
        <taxon>Pseudomonadota</taxon>
        <taxon>Betaproteobacteria</taxon>
        <taxon>Burkholderiales</taxon>
        <taxon>Oxalobacteraceae</taxon>
        <taxon>Telluria group</taxon>
        <taxon>Massilia</taxon>
    </lineage>
</organism>
<comment type="caution">
    <text evidence="2">The sequence shown here is derived from an EMBL/GenBank/DDBJ whole genome shotgun (WGS) entry which is preliminary data.</text>
</comment>
<dbReference type="EMBL" id="WNKX01000002">
    <property type="protein sequence ID" value="MTW09465.1"/>
    <property type="molecule type" value="Genomic_DNA"/>
</dbReference>
<dbReference type="Pfam" id="PF06912">
    <property type="entry name" value="DUF1275"/>
    <property type="match status" value="1"/>
</dbReference>
<evidence type="ECO:0000256" key="1">
    <source>
        <dbReference type="SAM" id="Phobius"/>
    </source>
</evidence>
<gene>
    <name evidence="2" type="ORF">GM658_02535</name>
</gene>
<keyword evidence="3" id="KW-1185">Reference proteome</keyword>
<feature type="transmembrane region" description="Helical" evidence="1">
    <location>
        <begin position="12"/>
        <end position="30"/>
    </location>
</feature>
<keyword evidence="1" id="KW-0812">Transmembrane</keyword>
<name>A0A6L6QB96_9BURK</name>
<reference evidence="2 3" key="1">
    <citation type="submission" date="2019-11" db="EMBL/GenBank/DDBJ databases">
        <title>Type strains purchased from KCTC, JCM and DSMZ.</title>
        <authorList>
            <person name="Lu H."/>
        </authorList>
    </citation>
    <scope>NUCLEOTIDE SEQUENCE [LARGE SCALE GENOMIC DNA]</scope>
    <source>
        <strain evidence="2 3">JCM 31587</strain>
    </source>
</reference>
<sequence>MAMARGTSLSFLAGYVDTLGFVALHGLFTAHVTGNFVLLGRELVAPGNDVLLKLLAFPAFVAGVVAVRALVRRRQRVGDDALRSAHLLQAALMLAAAAGARWDMAAGLLCAAAMGAQNGYGKLLLAKLPASTVMTGNVTQLVIDSLDRVGGAERPALAALGGGILAFALGCVGGALASRWGMAVGLLPAVALLLAMAVRSGTDAAKPEASKRDNAAL</sequence>
<feature type="transmembrane region" description="Helical" evidence="1">
    <location>
        <begin position="50"/>
        <end position="71"/>
    </location>
</feature>
<dbReference type="Proteomes" id="UP000472320">
    <property type="component" value="Unassembled WGS sequence"/>
</dbReference>
<dbReference type="PANTHER" id="PTHR37314">
    <property type="entry name" value="SLR0142 PROTEIN"/>
    <property type="match status" value="1"/>
</dbReference>
<proteinExistence type="predicted"/>
<feature type="transmembrane region" description="Helical" evidence="1">
    <location>
        <begin position="182"/>
        <end position="202"/>
    </location>
</feature>
<evidence type="ECO:0000313" key="3">
    <source>
        <dbReference type="Proteomes" id="UP000472320"/>
    </source>
</evidence>
<dbReference type="OrthoDB" id="5125627at2"/>
<dbReference type="AlphaFoldDB" id="A0A6L6QB96"/>
<keyword evidence="1" id="KW-0472">Membrane</keyword>